<accession>A0A0B5NLI4</accession>
<keyword evidence="1" id="KW-1133">Transmembrane helix</keyword>
<evidence type="ECO:0000313" key="6">
    <source>
        <dbReference type="Proteomes" id="UP000501107"/>
    </source>
</evidence>
<evidence type="ECO:0000256" key="1">
    <source>
        <dbReference type="SAM" id="Phobius"/>
    </source>
</evidence>
<protein>
    <submittedName>
        <fullName evidence="2">Membrane protein</fullName>
    </submittedName>
</protein>
<keyword evidence="1" id="KW-0472">Membrane</keyword>
<reference evidence="4 6" key="3">
    <citation type="submission" date="2020-05" db="EMBL/GenBank/DDBJ databases">
        <title>FDA dAtabase for Regulatory Grade micrObial Sequences (FDA-ARGOS): Supporting development and validation of Infectious Disease Dx tests.</title>
        <authorList>
            <person name="Nelson B."/>
            <person name="Plummer A."/>
            <person name="Tallon L."/>
            <person name="Sadzewicz L."/>
            <person name="Zhao X."/>
            <person name="Vavikolanu K."/>
            <person name="Mehta A."/>
            <person name="Aluvathingal J."/>
            <person name="Nadendla S."/>
            <person name="Myers T."/>
            <person name="Yan Y."/>
            <person name="Sichtig H."/>
        </authorList>
    </citation>
    <scope>NUCLEOTIDE SEQUENCE [LARGE SCALE GENOMIC DNA]</scope>
    <source>
        <strain evidence="4 6">FDAARGOS_795</strain>
        <plasmid evidence="4 6">unnamed3</plasmid>
    </source>
</reference>
<sequence>MGFITDSTFLFMIVVNVLQTIMLGSTFYIVFHLQDKKKIKTLMVYVTVLNLEYIGVLTVFCLYKGFYPYEQLIAAIVTNVFLLVYLGITRSKTGERREVNVMKKVLYAMWLVGNTVCLLIFLNSI</sequence>
<dbReference type="AlphaFoldDB" id="A0A0B5NLI4"/>
<dbReference type="Proteomes" id="UP000031876">
    <property type="component" value="Plasmid 2"/>
</dbReference>
<proteinExistence type="predicted"/>
<geneLocation type="plasmid" evidence="4 6">
    <name>unnamed3</name>
</geneLocation>
<evidence type="ECO:0000313" key="4">
    <source>
        <dbReference type="EMBL" id="QKH22767.1"/>
    </source>
</evidence>
<evidence type="ECO:0000313" key="5">
    <source>
        <dbReference type="Proteomes" id="UP000031876"/>
    </source>
</evidence>
<keyword evidence="4" id="KW-0614">Plasmid</keyword>
<dbReference type="EMBL" id="CP053979">
    <property type="protein sequence ID" value="QKH22767.1"/>
    <property type="molecule type" value="Genomic_DNA"/>
</dbReference>
<evidence type="ECO:0000313" key="2">
    <source>
        <dbReference type="EMBL" id="AJG74197.1"/>
    </source>
</evidence>
<feature type="transmembrane region" description="Helical" evidence="1">
    <location>
        <begin position="12"/>
        <end position="31"/>
    </location>
</feature>
<dbReference type="EMBL" id="CP009334">
    <property type="protein sequence ID" value="AJG74197.1"/>
    <property type="molecule type" value="Genomic_DNA"/>
</dbReference>
<dbReference type="RefSeq" id="WP_000505829.1">
    <property type="nucleotide sequence ID" value="NZ_CP009334.1"/>
</dbReference>
<dbReference type="KEGG" id="btw:BF38_5790"/>
<keyword evidence="1" id="KW-0812">Transmembrane</keyword>
<reference evidence="2 5" key="1">
    <citation type="journal article" date="2015" name="Genome Announc.">
        <title>Complete genome sequences for 35 biothreat assay-relevant bacillus species.</title>
        <authorList>
            <person name="Johnson S.L."/>
            <person name="Daligault H.E."/>
            <person name="Davenport K.W."/>
            <person name="Jaissle J."/>
            <person name="Frey K.G."/>
            <person name="Ladner J.T."/>
            <person name="Broomall S.M."/>
            <person name="Bishop-Lilly K.A."/>
            <person name="Bruce D.C."/>
            <person name="Gibbons H.S."/>
            <person name="Coyne S.R."/>
            <person name="Lo C.C."/>
            <person name="Meincke L."/>
            <person name="Munk A.C."/>
            <person name="Koroleva G.I."/>
            <person name="Rosenzweig C.N."/>
            <person name="Palacios G.F."/>
            <person name="Redden C.L."/>
            <person name="Minogue T.D."/>
            <person name="Chain P.S."/>
        </authorList>
    </citation>
    <scope>NUCLEOTIDE SEQUENCE [LARGE SCALE GENOMIC DNA]</scope>
    <source>
        <strain evidence="2 5">HD1011</strain>
        <plasmid evidence="2 5">2</plasmid>
    </source>
</reference>
<feature type="transmembrane region" description="Helical" evidence="1">
    <location>
        <begin position="101"/>
        <end position="122"/>
    </location>
</feature>
<evidence type="ECO:0000313" key="3">
    <source>
        <dbReference type="EMBL" id="MDR4174891.1"/>
    </source>
</evidence>
<dbReference type="Proteomes" id="UP000501107">
    <property type="component" value="Plasmid unnamed3"/>
</dbReference>
<gene>
    <name evidence="2" type="ORF">BF38_5790</name>
    <name evidence="3" type="ORF">FO599_01930</name>
    <name evidence="4" type="ORF">FOC89_01920</name>
</gene>
<organism evidence="4 6">
    <name type="scientific">Bacillus thuringiensis</name>
    <dbReference type="NCBI Taxonomy" id="1428"/>
    <lineage>
        <taxon>Bacteria</taxon>
        <taxon>Bacillati</taxon>
        <taxon>Bacillota</taxon>
        <taxon>Bacilli</taxon>
        <taxon>Bacillales</taxon>
        <taxon>Bacillaceae</taxon>
        <taxon>Bacillus</taxon>
        <taxon>Bacillus cereus group</taxon>
    </lineage>
</organism>
<dbReference type="EMBL" id="VKQN01000001">
    <property type="protein sequence ID" value="MDR4174891.1"/>
    <property type="molecule type" value="Genomic_DNA"/>
</dbReference>
<dbReference type="Proteomes" id="UP001181533">
    <property type="component" value="Unassembled WGS sequence"/>
</dbReference>
<reference evidence="3" key="2">
    <citation type="submission" date="2019-07" db="EMBL/GenBank/DDBJ databases">
        <title>Phylogenomic Reclassification of ATCC Bacillus Strains and Various Taxa within the Genus Bacillus.</title>
        <authorList>
            <person name="Riojas M.A."/>
            <person name="Frank A.M."/>
            <person name="Fenn S.L."/>
            <person name="King S.P."/>
            <person name="Brower S.M."/>
            <person name="Hazbon M.H."/>
        </authorList>
    </citation>
    <scope>NUCLEOTIDE SEQUENCE</scope>
    <source>
        <strain evidence="3">ATCC 35646</strain>
    </source>
</reference>
<geneLocation type="plasmid" evidence="2 5">
    <name>2</name>
</geneLocation>
<feature type="transmembrane region" description="Helical" evidence="1">
    <location>
        <begin position="43"/>
        <end position="66"/>
    </location>
</feature>
<name>A0A0B5NLI4_BACTU</name>
<feature type="transmembrane region" description="Helical" evidence="1">
    <location>
        <begin position="72"/>
        <end position="89"/>
    </location>
</feature>